<comment type="caution">
    <text evidence="1">The sequence shown here is derived from an EMBL/GenBank/DDBJ whole genome shotgun (WGS) entry which is preliminary data.</text>
</comment>
<gene>
    <name evidence="1" type="ORF">AWC19_26550</name>
</gene>
<protein>
    <recommendedName>
        <fullName evidence="3">Prolyl 4-hydroxylase alpha subunit Fe(2+) 2OG dioxygenase domain-containing protein</fullName>
    </recommendedName>
</protein>
<dbReference type="OrthoDB" id="7157988at2"/>
<evidence type="ECO:0000313" key="2">
    <source>
        <dbReference type="Proteomes" id="UP000193529"/>
    </source>
</evidence>
<dbReference type="Gene3D" id="2.60.120.620">
    <property type="entry name" value="q2cbj1_9rhob like domain"/>
    <property type="match status" value="1"/>
</dbReference>
<accession>A0A1X1ZWZ0</accession>
<sequence length="307" mass="35343">MSFTYLLDKLDKAEIRGEPFPHVYIEDFLDGEDFEAVMGAAEITLPAAAEVNELFARLDAAGYQPIDFPGCTKSRAEYIAWLQAAVKPKDTHPACEAKGMALRCMNLKSEAAQSLDAFFRSPELQDLLTRKFGITAPVQQEGGVQKYLNGYEISPHPDMRQKALTWMLNVNPGANTEDLNYHTHYMTFKPEWDFVRRFWRDTPDADTCWVPWQWCDTKKRQTVNNSIVVFSPRHDTLHAVRAHYDHLPAQRTQFCGNLWYQPKLLKFRPQFQDFADGSPPARPRSSFIRSAGIRLKRKPVAYWTPPR</sequence>
<proteinExistence type="predicted"/>
<organism evidence="1 2">
    <name type="scientific">Mycobacterium palustre</name>
    <dbReference type="NCBI Taxonomy" id="153971"/>
    <lineage>
        <taxon>Bacteria</taxon>
        <taxon>Bacillati</taxon>
        <taxon>Actinomycetota</taxon>
        <taxon>Actinomycetes</taxon>
        <taxon>Mycobacteriales</taxon>
        <taxon>Mycobacteriaceae</taxon>
        <taxon>Mycobacterium</taxon>
        <taxon>Mycobacterium simiae complex</taxon>
    </lineage>
</organism>
<name>A0A1X1ZWZ0_9MYCO</name>
<keyword evidence="2" id="KW-1185">Reference proteome</keyword>
<dbReference type="AlphaFoldDB" id="A0A1X1ZWZ0"/>
<evidence type="ECO:0000313" key="1">
    <source>
        <dbReference type="EMBL" id="ORW28875.1"/>
    </source>
</evidence>
<evidence type="ECO:0008006" key="3">
    <source>
        <dbReference type="Google" id="ProtNLM"/>
    </source>
</evidence>
<dbReference type="RefSeq" id="WP_085076834.1">
    <property type="nucleotide sequence ID" value="NZ_JACKRZ010000164.1"/>
</dbReference>
<dbReference type="EMBL" id="LQPJ01000054">
    <property type="protein sequence ID" value="ORW28875.1"/>
    <property type="molecule type" value="Genomic_DNA"/>
</dbReference>
<dbReference type="Proteomes" id="UP000193529">
    <property type="component" value="Unassembled WGS sequence"/>
</dbReference>
<reference evidence="1 2" key="1">
    <citation type="submission" date="2016-01" db="EMBL/GenBank/DDBJ databases">
        <title>The new phylogeny of the genus Mycobacterium.</title>
        <authorList>
            <person name="Tarcisio F."/>
            <person name="Conor M."/>
            <person name="Antonella G."/>
            <person name="Elisabetta G."/>
            <person name="Giulia F.S."/>
            <person name="Sara T."/>
            <person name="Anna F."/>
            <person name="Clotilde B."/>
            <person name="Roberto B."/>
            <person name="Veronica D.S."/>
            <person name="Fabio R."/>
            <person name="Monica P."/>
            <person name="Olivier J."/>
            <person name="Enrico T."/>
            <person name="Nicola S."/>
        </authorList>
    </citation>
    <scope>NUCLEOTIDE SEQUENCE [LARGE SCALE GENOMIC DNA]</scope>
    <source>
        <strain evidence="1 2">DSM 44572</strain>
    </source>
</reference>